<feature type="region of interest" description="Disordered" evidence="1">
    <location>
        <begin position="144"/>
        <end position="171"/>
    </location>
</feature>
<gene>
    <name evidence="2" type="ORF">COLO4_21875</name>
</gene>
<dbReference type="EMBL" id="AWUE01017814">
    <property type="protein sequence ID" value="OMO84751.1"/>
    <property type="molecule type" value="Genomic_DNA"/>
</dbReference>
<protein>
    <submittedName>
        <fullName evidence="2">Polysaccharide biosynthesis protein</fullName>
    </submittedName>
</protein>
<organism evidence="2 3">
    <name type="scientific">Corchorus olitorius</name>
    <dbReference type="NCBI Taxonomy" id="93759"/>
    <lineage>
        <taxon>Eukaryota</taxon>
        <taxon>Viridiplantae</taxon>
        <taxon>Streptophyta</taxon>
        <taxon>Embryophyta</taxon>
        <taxon>Tracheophyta</taxon>
        <taxon>Spermatophyta</taxon>
        <taxon>Magnoliopsida</taxon>
        <taxon>eudicotyledons</taxon>
        <taxon>Gunneridae</taxon>
        <taxon>Pentapetalae</taxon>
        <taxon>rosids</taxon>
        <taxon>malvids</taxon>
        <taxon>Malvales</taxon>
        <taxon>Malvaceae</taxon>
        <taxon>Grewioideae</taxon>
        <taxon>Apeibeae</taxon>
        <taxon>Corchorus</taxon>
    </lineage>
</organism>
<proteinExistence type="predicted"/>
<evidence type="ECO:0000256" key="1">
    <source>
        <dbReference type="SAM" id="MobiDB-lite"/>
    </source>
</evidence>
<dbReference type="AlphaFoldDB" id="A0A1R3IQA7"/>
<name>A0A1R3IQA7_9ROSI</name>
<sequence>MNVWVKYEEVTLYVEHDVHDPDVKNQGAENAHDVENPEAVDYSEIVGHAEVVDLTENAGGVNASGVSGVGENDFNVAEFGGSEINNEDLKVEDLGGLGLGEDINDNGLAADLGEGLESKDEDYIESHGVKKAHLVRTKYCRDGEGDEELEDARNKAHKEAGRALRQRFAAE</sequence>
<feature type="compositionally biased region" description="Basic and acidic residues" evidence="1">
    <location>
        <begin position="151"/>
        <end position="171"/>
    </location>
</feature>
<keyword evidence="3" id="KW-1185">Reference proteome</keyword>
<accession>A0A1R3IQA7</accession>
<reference evidence="3" key="1">
    <citation type="submission" date="2013-09" db="EMBL/GenBank/DDBJ databases">
        <title>Corchorus olitorius genome sequencing.</title>
        <authorList>
            <person name="Alam M."/>
            <person name="Haque M.S."/>
            <person name="Islam M.S."/>
            <person name="Emdad E.M."/>
            <person name="Islam M.M."/>
            <person name="Ahmed B."/>
            <person name="Halim A."/>
            <person name="Hossen Q.M.M."/>
            <person name="Hossain M.Z."/>
            <person name="Ahmed R."/>
            <person name="Khan M.M."/>
            <person name="Islam R."/>
            <person name="Rashid M.M."/>
            <person name="Khan S.A."/>
            <person name="Rahman M.S."/>
            <person name="Alam M."/>
            <person name="Yahiya A.S."/>
            <person name="Khan M.S."/>
            <person name="Azam M.S."/>
            <person name="Haque T."/>
            <person name="Lashkar M.Z.H."/>
            <person name="Akhand A.I."/>
            <person name="Morshed G."/>
            <person name="Roy S."/>
            <person name="Uddin K.S."/>
            <person name="Rabeya T."/>
            <person name="Hossain A.S."/>
            <person name="Chowdhury A."/>
            <person name="Snigdha A.R."/>
            <person name="Mortoza M.S."/>
            <person name="Matin S.A."/>
            <person name="Hoque S.M.E."/>
            <person name="Islam M.K."/>
            <person name="Roy D.K."/>
            <person name="Haider R."/>
            <person name="Moosa M.M."/>
            <person name="Elias S.M."/>
            <person name="Hasan A.M."/>
            <person name="Jahan S."/>
            <person name="Shafiuddin M."/>
            <person name="Mahmood N."/>
            <person name="Shommy N.S."/>
        </authorList>
    </citation>
    <scope>NUCLEOTIDE SEQUENCE [LARGE SCALE GENOMIC DNA]</scope>
    <source>
        <strain evidence="3">cv. O-4</strain>
    </source>
</reference>
<comment type="caution">
    <text evidence="2">The sequence shown here is derived from an EMBL/GenBank/DDBJ whole genome shotgun (WGS) entry which is preliminary data.</text>
</comment>
<evidence type="ECO:0000313" key="3">
    <source>
        <dbReference type="Proteomes" id="UP000187203"/>
    </source>
</evidence>
<dbReference type="Proteomes" id="UP000187203">
    <property type="component" value="Unassembled WGS sequence"/>
</dbReference>
<evidence type="ECO:0000313" key="2">
    <source>
        <dbReference type="EMBL" id="OMO84751.1"/>
    </source>
</evidence>